<dbReference type="Pfam" id="PF00563">
    <property type="entry name" value="EAL"/>
    <property type="match status" value="1"/>
</dbReference>
<evidence type="ECO:0000259" key="3">
    <source>
        <dbReference type="PROSITE" id="PS50883"/>
    </source>
</evidence>
<gene>
    <name evidence="5" type="ORF">DTL3_1044</name>
</gene>
<dbReference type="SMART" id="SM00091">
    <property type="entry name" value="PAS"/>
    <property type="match status" value="2"/>
</dbReference>
<dbReference type="HOGENOM" id="CLU_000445_70_20_0"/>
<dbReference type="EMBL" id="LN824141">
    <property type="protein sequence ID" value="CEP78348.1"/>
    <property type="molecule type" value="Genomic_DNA"/>
</dbReference>
<dbReference type="InterPro" id="IPR043128">
    <property type="entry name" value="Rev_trsase/Diguanyl_cyclase"/>
</dbReference>
<proteinExistence type="predicted"/>
<dbReference type="SMART" id="SM00052">
    <property type="entry name" value="EAL"/>
    <property type="match status" value="1"/>
</dbReference>
<dbReference type="AlphaFoldDB" id="A0A0C7NYN1"/>
<keyword evidence="6" id="KW-1185">Reference proteome</keyword>
<feature type="domain" description="PAS" evidence="1">
    <location>
        <begin position="141"/>
        <end position="181"/>
    </location>
</feature>
<organism evidence="5 6">
    <name type="scientific">Defluviitoga tunisiensis</name>
    <dbReference type="NCBI Taxonomy" id="1006576"/>
    <lineage>
        <taxon>Bacteria</taxon>
        <taxon>Thermotogati</taxon>
        <taxon>Thermotogota</taxon>
        <taxon>Thermotogae</taxon>
        <taxon>Petrotogales</taxon>
        <taxon>Petrotogaceae</taxon>
        <taxon>Defluviitoga</taxon>
    </lineage>
</organism>
<dbReference type="InterPro" id="IPR035919">
    <property type="entry name" value="EAL_sf"/>
</dbReference>
<sequence>MRDQRLSTEEIGEILDMYESSSEMHTGAVIRIDLSNHKILYSSNFKRVTGFGKDEIPRNLDELIKLLREEDFHRFQHNLNNYDYGSEWILRVSLKEKREGFDNFELVGKKKRMDDRDIIYILIRNTKQKYGRITPETFFPKDVFDNSQQAIVITDKNNKVVTINKAFSDMMGYSLEEVVGKDPHFWSSNMHDKTFYQRMWYDLKTKGFWNGRIINKKKNGEIIFTYSNIFEIKGYNNELIGYIAINSDITTNIKREEELTRVHKYDFQTWLPNKEFLLEKMRDVISKTTVNSDAEYVLIVIKINKMHELPIVYDFEKTNIIIKEITERVTKIAANDFFVSRIADDEFALFGSLNSLENIEEISNTLIKTLAEPLQIFGEKAFIKARIGISTYPHNSNDPEQLINQARTALNVSSKNDINFYSPDLSNLIKYENLIEEEIYQALQNNKLVLFFQPQIETRNFELIGAEALVRLQKSDGTILSPMDFLEVAKKKGLMTEIDRFVLESTTKIAKELNSSKNRLKVFFNVSKSFFEDEDFLNFIEIVLDKYGIDPSCLGVELTEEIFIDDFYSAQKKINALKKMGLQIALDDFGTGFSSLSYLNKLRIDKIKIDKSFVDDLLKSESSKRLVSSIISMSHILGLEVIAEGVETEEQLSFLQSKGCYEIQGYYFSKPLPLPEFVESFC</sequence>
<dbReference type="KEGG" id="dtn:DTL3_1044"/>
<evidence type="ECO:0000259" key="4">
    <source>
        <dbReference type="PROSITE" id="PS50887"/>
    </source>
</evidence>
<dbReference type="STRING" id="1006576.DTL3_1044"/>
<dbReference type="RefSeq" id="WP_045087821.1">
    <property type="nucleotide sequence ID" value="NZ_LN824141.1"/>
</dbReference>
<feature type="domain" description="EAL" evidence="3">
    <location>
        <begin position="432"/>
        <end position="682"/>
    </location>
</feature>
<dbReference type="Proteomes" id="UP000032809">
    <property type="component" value="Chromosome I"/>
</dbReference>
<reference evidence="6" key="1">
    <citation type="submission" date="2014-11" db="EMBL/GenBank/DDBJ databases">
        <authorList>
            <person name="Wibberg D."/>
        </authorList>
    </citation>
    <scope>NUCLEOTIDE SEQUENCE [LARGE SCALE GENOMIC DNA]</scope>
    <source>
        <strain evidence="6">L3</strain>
    </source>
</reference>
<dbReference type="InterPro" id="IPR000700">
    <property type="entry name" value="PAS-assoc_C"/>
</dbReference>
<dbReference type="Gene3D" id="3.30.70.270">
    <property type="match status" value="1"/>
</dbReference>
<dbReference type="PROSITE" id="PS50112">
    <property type="entry name" value="PAS"/>
    <property type="match status" value="1"/>
</dbReference>
<dbReference type="InterPro" id="IPR000160">
    <property type="entry name" value="GGDEF_dom"/>
</dbReference>
<dbReference type="Pfam" id="PF00990">
    <property type="entry name" value="GGDEF"/>
    <property type="match status" value="1"/>
</dbReference>
<dbReference type="InterPro" id="IPR029787">
    <property type="entry name" value="Nucleotide_cyclase"/>
</dbReference>
<dbReference type="PROSITE" id="PS50113">
    <property type="entry name" value="PAC"/>
    <property type="match status" value="1"/>
</dbReference>
<dbReference type="PROSITE" id="PS50887">
    <property type="entry name" value="GGDEF"/>
    <property type="match status" value="1"/>
</dbReference>
<evidence type="ECO:0000313" key="5">
    <source>
        <dbReference type="EMBL" id="CEP78348.1"/>
    </source>
</evidence>
<dbReference type="Gene3D" id="3.30.450.20">
    <property type="entry name" value="PAS domain"/>
    <property type="match status" value="1"/>
</dbReference>
<dbReference type="PANTHER" id="PTHR44757:SF2">
    <property type="entry name" value="BIOFILM ARCHITECTURE MAINTENANCE PROTEIN MBAA"/>
    <property type="match status" value="1"/>
</dbReference>
<evidence type="ECO:0000259" key="1">
    <source>
        <dbReference type="PROSITE" id="PS50112"/>
    </source>
</evidence>
<dbReference type="CDD" id="cd01948">
    <property type="entry name" value="EAL"/>
    <property type="match status" value="1"/>
</dbReference>
<dbReference type="PROSITE" id="PS50883">
    <property type="entry name" value="EAL"/>
    <property type="match status" value="1"/>
</dbReference>
<dbReference type="Pfam" id="PF13426">
    <property type="entry name" value="PAS_9"/>
    <property type="match status" value="1"/>
</dbReference>
<dbReference type="NCBIfam" id="TIGR00229">
    <property type="entry name" value="sensory_box"/>
    <property type="match status" value="1"/>
</dbReference>
<dbReference type="Gene3D" id="3.20.20.450">
    <property type="entry name" value="EAL domain"/>
    <property type="match status" value="1"/>
</dbReference>
<dbReference type="SUPFAM" id="SSF141868">
    <property type="entry name" value="EAL domain-like"/>
    <property type="match status" value="1"/>
</dbReference>
<dbReference type="PANTHER" id="PTHR44757">
    <property type="entry name" value="DIGUANYLATE CYCLASE DGCP"/>
    <property type="match status" value="1"/>
</dbReference>
<dbReference type="InterPro" id="IPR052155">
    <property type="entry name" value="Biofilm_reg_signaling"/>
</dbReference>
<evidence type="ECO:0000259" key="2">
    <source>
        <dbReference type="PROSITE" id="PS50113"/>
    </source>
</evidence>
<feature type="domain" description="GGDEF" evidence="4">
    <location>
        <begin position="294"/>
        <end position="423"/>
    </location>
</feature>
<dbReference type="InterPro" id="IPR000014">
    <property type="entry name" value="PAS"/>
</dbReference>
<dbReference type="CDD" id="cd00130">
    <property type="entry name" value="PAS"/>
    <property type="match status" value="1"/>
</dbReference>
<dbReference type="SUPFAM" id="SSF55785">
    <property type="entry name" value="PYP-like sensor domain (PAS domain)"/>
    <property type="match status" value="1"/>
</dbReference>
<dbReference type="SMART" id="SM00267">
    <property type="entry name" value="GGDEF"/>
    <property type="match status" value="1"/>
</dbReference>
<evidence type="ECO:0000313" key="6">
    <source>
        <dbReference type="Proteomes" id="UP000032809"/>
    </source>
</evidence>
<dbReference type="SUPFAM" id="SSF55073">
    <property type="entry name" value="Nucleotide cyclase"/>
    <property type="match status" value="1"/>
</dbReference>
<dbReference type="InterPro" id="IPR035965">
    <property type="entry name" value="PAS-like_dom_sf"/>
</dbReference>
<dbReference type="InterPro" id="IPR001633">
    <property type="entry name" value="EAL_dom"/>
</dbReference>
<name>A0A0C7NYN1_DEFTU</name>
<feature type="domain" description="PAC" evidence="2">
    <location>
        <begin position="207"/>
        <end position="261"/>
    </location>
</feature>
<accession>A0A0C7NYN1</accession>
<protein>
    <submittedName>
        <fullName evidence="5">PAS/PAC sensor-containing diguanylate cyclase/phosphodiesterase</fullName>
    </submittedName>
</protein>